<organism evidence="14 15">
    <name type="scientific">Glonium stellatum</name>
    <dbReference type="NCBI Taxonomy" id="574774"/>
    <lineage>
        <taxon>Eukaryota</taxon>
        <taxon>Fungi</taxon>
        <taxon>Dikarya</taxon>
        <taxon>Ascomycota</taxon>
        <taxon>Pezizomycotina</taxon>
        <taxon>Dothideomycetes</taxon>
        <taxon>Pleosporomycetidae</taxon>
        <taxon>Gloniales</taxon>
        <taxon>Gloniaceae</taxon>
        <taxon>Glonium</taxon>
    </lineage>
</organism>
<accession>A0A8E2JX90</accession>
<evidence type="ECO:0000256" key="9">
    <source>
        <dbReference type="ARBA" id="ARBA00026119"/>
    </source>
</evidence>
<dbReference type="GO" id="GO:0008757">
    <property type="term" value="F:S-adenosylmethionine-dependent methyltransferase activity"/>
    <property type="evidence" value="ECO:0007669"/>
    <property type="project" value="UniProtKB-ARBA"/>
</dbReference>
<evidence type="ECO:0000313" key="14">
    <source>
        <dbReference type="EMBL" id="OCL12974.1"/>
    </source>
</evidence>
<dbReference type="InterPro" id="IPR002328">
    <property type="entry name" value="ADH_Zn_CS"/>
</dbReference>
<dbReference type="Gene3D" id="3.40.50.150">
    <property type="entry name" value="Vaccinia Virus protein VP39"/>
    <property type="match status" value="1"/>
</dbReference>
<dbReference type="AlphaFoldDB" id="A0A8E2JX90"/>
<dbReference type="PROSITE" id="PS00059">
    <property type="entry name" value="ADH_ZINC"/>
    <property type="match status" value="1"/>
</dbReference>
<evidence type="ECO:0000256" key="5">
    <source>
        <dbReference type="ARBA" id="ARBA00023002"/>
    </source>
</evidence>
<dbReference type="Proteomes" id="UP000250140">
    <property type="component" value="Unassembled WGS sequence"/>
</dbReference>
<comment type="pathway">
    <text evidence="8">Carbohydrate degradation; L-arabinose degradation via L-arabinitol; D-xylulose 5-phosphate from L-arabinose (fungal route): step 4/5.</text>
</comment>
<dbReference type="GO" id="GO:0008270">
    <property type="term" value="F:zinc ion binding"/>
    <property type="evidence" value="ECO:0007669"/>
    <property type="project" value="InterPro"/>
</dbReference>
<keyword evidence="5" id="KW-0560">Oxidoreductase</keyword>
<evidence type="ECO:0000256" key="2">
    <source>
        <dbReference type="ARBA" id="ARBA00008072"/>
    </source>
</evidence>
<comment type="similarity">
    <text evidence="2 11">Belongs to the zinc-containing alcohol dehydrogenase family.</text>
</comment>
<dbReference type="PANTHER" id="PTHR43161">
    <property type="entry name" value="SORBITOL DEHYDROGENASE"/>
    <property type="match status" value="1"/>
</dbReference>
<dbReference type="InterPro" id="IPR013154">
    <property type="entry name" value="ADH-like_N"/>
</dbReference>
<dbReference type="InterPro" id="IPR036291">
    <property type="entry name" value="NAD(P)-bd_dom_sf"/>
</dbReference>
<feature type="compositionally biased region" description="Basic residues" evidence="12">
    <location>
        <begin position="59"/>
        <end position="68"/>
    </location>
</feature>
<dbReference type="EMBL" id="KV748802">
    <property type="protein sequence ID" value="OCL12974.1"/>
    <property type="molecule type" value="Genomic_DNA"/>
</dbReference>
<dbReference type="SMART" id="SM00829">
    <property type="entry name" value="PKS_ER"/>
    <property type="match status" value="1"/>
</dbReference>
<dbReference type="InterPro" id="IPR029063">
    <property type="entry name" value="SAM-dependent_MTases_sf"/>
</dbReference>
<dbReference type="Gene3D" id="3.40.50.720">
    <property type="entry name" value="NAD(P)-binding Rossmann-like Domain"/>
    <property type="match status" value="1"/>
</dbReference>
<protein>
    <recommendedName>
        <fullName evidence="9">D-xylulose reductase</fullName>
        <ecNumber evidence="9">1.1.1.9</ecNumber>
    </recommendedName>
    <alternativeName>
        <fullName evidence="10">Xylitol dehydrogenase A</fullName>
    </alternativeName>
</protein>
<comment type="function">
    <text evidence="7">Xylitol dehydrogenase which catalyzes the conversion of xylitol to D-xylulose. Xylose is a major component of hemicelluloses such as xylan. Most fungi utilize D-xylose via three enzymatic reactions, xylose reductase (XR), xylitol dehydrogenase (XDH), and xylulokinase, to form xylulose 5-phosphate, which enters pentose phosphate pathway.</text>
</comment>
<feature type="region of interest" description="Disordered" evidence="12">
    <location>
        <begin position="45"/>
        <end position="68"/>
    </location>
</feature>
<dbReference type="SUPFAM" id="SSF50129">
    <property type="entry name" value="GroES-like"/>
    <property type="match status" value="1"/>
</dbReference>
<dbReference type="EC" id="1.1.1.9" evidence="9"/>
<dbReference type="Pfam" id="PF10294">
    <property type="entry name" value="Methyltransf_16"/>
    <property type="match status" value="1"/>
</dbReference>
<keyword evidence="3 11" id="KW-0479">Metal-binding</keyword>
<keyword evidence="15" id="KW-1185">Reference proteome</keyword>
<evidence type="ECO:0000313" key="15">
    <source>
        <dbReference type="Proteomes" id="UP000250140"/>
    </source>
</evidence>
<dbReference type="InterPro" id="IPR013149">
    <property type="entry name" value="ADH-like_C"/>
</dbReference>
<dbReference type="GO" id="GO:0046526">
    <property type="term" value="F:D-xylulose reductase activity"/>
    <property type="evidence" value="ECO:0007669"/>
    <property type="project" value="UniProtKB-EC"/>
</dbReference>
<keyword evidence="6" id="KW-0520">NAD</keyword>
<keyword evidence="4 11" id="KW-0862">Zinc</keyword>
<feature type="compositionally biased region" description="Polar residues" evidence="12">
    <location>
        <begin position="49"/>
        <end position="58"/>
    </location>
</feature>
<dbReference type="SUPFAM" id="SSF53335">
    <property type="entry name" value="S-adenosyl-L-methionine-dependent methyltransferases"/>
    <property type="match status" value="1"/>
</dbReference>
<gene>
    <name evidence="14" type="ORF">AOQ84DRAFT_395329</name>
</gene>
<evidence type="ECO:0000256" key="4">
    <source>
        <dbReference type="ARBA" id="ARBA00022833"/>
    </source>
</evidence>
<dbReference type="GO" id="GO:0006062">
    <property type="term" value="P:sorbitol catabolic process"/>
    <property type="evidence" value="ECO:0007669"/>
    <property type="project" value="TreeGrafter"/>
</dbReference>
<dbReference type="InterPro" id="IPR011032">
    <property type="entry name" value="GroES-like_sf"/>
</dbReference>
<evidence type="ECO:0000259" key="13">
    <source>
        <dbReference type="SMART" id="SM00829"/>
    </source>
</evidence>
<evidence type="ECO:0000256" key="3">
    <source>
        <dbReference type="ARBA" id="ARBA00022723"/>
    </source>
</evidence>
<dbReference type="Pfam" id="PF00107">
    <property type="entry name" value="ADH_zinc_N"/>
    <property type="match status" value="1"/>
</dbReference>
<dbReference type="GO" id="GO:0003939">
    <property type="term" value="F:L-iditol 2-dehydrogenase (NAD+) activity"/>
    <property type="evidence" value="ECO:0007669"/>
    <property type="project" value="TreeGrafter"/>
</dbReference>
<dbReference type="OrthoDB" id="3941538at2759"/>
<dbReference type="InterPro" id="IPR020843">
    <property type="entry name" value="ER"/>
</dbReference>
<reference evidence="14 15" key="1">
    <citation type="journal article" date="2016" name="Nat. Commun.">
        <title>Ectomycorrhizal ecology is imprinted in the genome of the dominant symbiotic fungus Cenococcum geophilum.</title>
        <authorList>
            <consortium name="DOE Joint Genome Institute"/>
            <person name="Peter M."/>
            <person name="Kohler A."/>
            <person name="Ohm R.A."/>
            <person name="Kuo A."/>
            <person name="Krutzmann J."/>
            <person name="Morin E."/>
            <person name="Arend M."/>
            <person name="Barry K.W."/>
            <person name="Binder M."/>
            <person name="Choi C."/>
            <person name="Clum A."/>
            <person name="Copeland A."/>
            <person name="Grisel N."/>
            <person name="Haridas S."/>
            <person name="Kipfer T."/>
            <person name="LaButti K."/>
            <person name="Lindquist E."/>
            <person name="Lipzen A."/>
            <person name="Maire R."/>
            <person name="Meier B."/>
            <person name="Mihaltcheva S."/>
            <person name="Molinier V."/>
            <person name="Murat C."/>
            <person name="Poggeler S."/>
            <person name="Quandt C.A."/>
            <person name="Sperisen C."/>
            <person name="Tritt A."/>
            <person name="Tisserant E."/>
            <person name="Crous P.W."/>
            <person name="Henrissat B."/>
            <person name="Nehls U."/>
            <person name="Egli S."/>
            <person name="Spatafora J.W."/>
            <person name="Grigoriev I.V."/>
            <person name="Martin F.M."/>
        </authorList>
    </citation>
    <scope>NUCLEOTIDE SEQUENCE [LARGE SCALE GENOMIC DNA]</scope>
    <source>
        <strain evidence="14 15">CBS 207.34</strain>
    </source>
</reference>
<dbReference type="InterPro" id="IPR045306">
    <property type="entry name" value="SDH-like"/>
</dbReference>
<evidence type="ECO:0000256" key="6">
    <source>
        <dbReference type="ARBA" id="ARBA00023027"/>
    </source>
</evidence>
<dbReference type="Pfam" id="PF08240">
    <property type="entry name" value="ADH_N"/>
    <property type="match status" value="1"/>
</dbReference>
<evidence type="ECO:0000256" key="8">
    <source>
        <dbReference type="ARBA" id="ARBA00025713"/>
    </source>
</evidence>
<comment type="cofactor">
    <cofactor evidence="1 11">
        <name>Zn(2+)</name>
        <dbReference type="ChEBI" id="CHEBI:29105"/>
    </cofactor>
</comment>
<evidence type="ECO:0000256" key="11">
    <source>
        <dbReference type="RuleBase" id="RU361277"/>
    </source>
</evidence>
<dbReference type="InterPro" id="IPR019410">
    <property type="entry name" value="Methyltransf_16"/>
</dbReference>
<sequence length="714" mass="77633">MEASDSEDETGILHVFDFPQIYTKPSPQALLSTLTLLTSAPPSWECSDSEQQLENTAGRSRRRSRKITKTAGVRVNPEGLTRYLTQLIGCDLRWIEDDAVKEEIWEQASLRLSERSGRSAMPAISRNFRIPTSSVPFDIAIHEPALTADNLGLKTWAASYMLAKRLHTLQIPQLEGSKTLDILELGAGTGLVGIAAAAVFGASVLLTDLPEITPNLTRNVETNREMIESHNGSARTAVLDWSKPRFCQPYPGAAQGDAEDFSAKQAEQPDRFPIILAADSLYSPEHPRLLVQTIDCWLSLESNASVMVEFPFREAYTPELNDFRQRMAGIGLQVAEEGEELGYDDWGWDGGEPSGGRGEVNNCTQNPSFVLHSPGKVQYEDRPVPELKSPYNVLVQPRWTGICGSDVHYWVEGRIGHFIVEAPMVLGHESAGTITAIGSSVTTLRIGDRVAMEPGVPCRRCERCKAGKYNLCPDMAFAATPPHDGTLARYYALPEDYCYVLPAHMSLEEGALIEPTAVAVHICKQGNVRPGDRVVVFGAGPVGLLCCAVARAFGATTVVSVDINEERLQFALGYAATAAFRSRRESAEESARRMVEECGLGAGADVIIDASGAEVCIQTAIHALRMGGTYVQGGMGKPEITWPIMAMCTKELTVKGSFRYGSGDYKTAVDMVAAGRVSVKELVTGKVKFEEAENAFKDVKAGKGIKILIEGPSE</sequence>
<evidence type="ECO:0000256" key="12">
    <source>
        <dbReference type="SAM" id="MobiDB-lite"/>
    </source>
</evidence>
<dbReference type="PANTHER" id="PTHR43161:SF9">
    <property type="entry name" value="SORBITOL DEHYDROGENASE"/>
    <property type="match status" value="1"/>
</dbReference>
<dbReference type="FunFam" id="3.40.50.720:FF:000068">
    <property type="entry name" value="Sorbitol dehydrogenase"/>
    <property type="match status" value="1"/>
</dbReference>
<feature type="domain" description="Enoyl reductase (ER)" evidence="13">
    <location>
        <begin position="372"/>
        <end position="709"/>
    </location>
</feature>
<evidence type="ECO:0000256" key="1">
    <source>
        <dbReference type="ARBA" id="ARBA00001947"/>
    </source>
</evidence>
<dbReference type="Gene3D" id="3.90.180.10">
    <property type="entry name" value="Medium-chain alcohol dehydrogenases, catalytic domain"/>
    <property type="match status" value="1"/>
</dbReference>
<dbReference type="SUPFAM" id="SSF51735">
    <property type="entry name" value="NAD(P)-binding Rossmann-fold domains"/>
    <property type="match status" value="1"/>
</dbReference>
<evidence type="ECO:0000256" key="7">
    <source>
        <dbReference type="ARBA" id="ARBA00024843"/>
    </source>
</evidence>
<proteinExistence type="inferred from homology"/>
<evidence type="ECO:0000256" key="10">
    <source>
        <dbReference type="ARBA" id="ARBA00030139"/>
    </source>
</evidence>
<name>A0A8E2JX90_9PEZI</name>
<dbReference type="CDD" id="cd05285">
    <property type="entry name" value="sorbitol_DH"/>
    <property type="match status" value="1"/>
</dbReference>